<feature type="transmembrane region" description="Helical" evidence="6">
    <location>
        <begin position="73"/>
        <end position="93"/>
    </location>
</feature>
<reference evidence="8 9" key="1">
    <citation type="submission" date="2014-04" db="EMBL/GenBank/DDBJ databases">
        <authorList>
            <consortium name="DOE Joint Genome Institute"/>
            <person name="Kuo A."/>
            <person name="Tarkka M."/>
            <person name="Buscot F."/>
            <person name="Kohler A."/>
            <person name="Nagy L.G."/>
            <person name="Floudas D."/>
            <person name="Copeland A."/>
            <person name="Barry K.W."/>
            <person name="Cichocki N."/>
            <person name="Veneault-Fourrey C."/>
            <person name="LaButti K."/>
            <person name="Lindquist E.A."/>
            <person name="Lipzen A."/>
            <person name="Lundell T."/>
            <person name="Morin E."/>
            <person name="Murat C."/>
            <person name="Sun H."/>
            <person name="Tunlid A."/>
            <person name="Henrissat B."/>
            <person name="Grigoriev I.V."/>
            <person name="Hibbett D.S."/>
            <person name="Martin F."/>
            <person name="Nordberg H.P."/>
            <person name="Cantor M.N."/>
            <person name="Hua S.X."/>
        </authorList>
    </citation>
    <scope>NUCLEOTIDE SEQUENCE [LARGE SCALE GENOMIC DNA]</scope>
    <source>
        <strain evidence="8 9">F 1598</strain>
    </source>
</reference>
<evidence type="ECO:0000256" key="4">
    <source>
        <dbReference type="ARBA" id="ARBA00023136"/>
    </source>
</evidence>
<feature type="transmembrane region" description="Helical" evidence="6">
    <location>
        <begin position="266"/>
        <end position="293"/>
    </location>
</feature>
<protein>
    <recommendedName>
        <fullName evidence="7">Major facilitator superfamily (MFS) profile domain-containing protein</fullName>
    </recommendedName>
</protein>
<reference evidence="9" key="2">
    <citation type="submission" date="2015-01" db="EMBL/GenBank/DDBJ databases">
        <title>Evolutionary Origins and Diversification of the Mycorrhizal Mutualists.</title>
        <authorList>
            <consortium name="DOE Joint Genome Institute"/>
            <consortium name="Mycorrhizal Genomics Consortium"/>
            <person name="Kohler A."/>
            <person name="Kuo A."/>
            <person name="Nagy L.G."/>
            <person name="Floudas D."/>
            <person name="Copeland A."/>
            <person name="Barry K.W."/>
            <person name="Cichocki N."/>
            <person name="Veneault-Fourrey C."/>
            <person name="LaButti K."/>
            <person name="Lindquist E.A."/>
            <person name="Lipzen A."/>
            <person name="Lundell T."/>
            <person name="Morin E."/>
            <person name="Murat C."/>
            <person name="Riley R."/>
            <person name="Ohm R."/>
            <person name="Sun H."/>
            <person name="Tunlid A."/>
            <person name="Henrissat B."/>
            <person name="Grigoriev I.V."/>
            <person name="Hibbett D.S."/>
            <person name="Martin F."/>
        </authorList>
    </citation>
    <scope>NUCLEOTIDE SEQUENCE [LARGE SCALE GENOMIC DNA]</scope>
    <source>
        <strain evidence="9">F 1598</strain>
    </source>
</reference>
<feature type="transmembrane region" description="Helical" evidence="6">
    <location>
        <begin position="161"/>
        <end position="181"/>
    </location>
</feature>
<dbReference type="OrthoDB" id="6770063at2759"/>
<evidence type="ECO:0000256" key="6">
    <source>
        <dbReference type="SAM" id="Phobius"/>
    </source>
</evidence>
<feature type="region of interest" description="Disordered" evidence="5">
    <location>
        <begin position="493"/>
        <end position="512"/>
    </location>
</feature>
<feature type="transmembrane region" description="Helical" evidence="6">
    <location>
        <begin position="372"/>
        <end position="393"/>
    </location>
</feature>
<dbReference type="Proteomes" id="UP000054166">
    <property type="component" value="Unassembled WGS sequence"/>
</dbReference>
<feature type="transmembrane region" description="Helical" evidence="6">
    <location>
        <begin position="38"/>
        <end position="61"/>
    </location>
</feature>
<dbReference type="CDD" id="cd17323">
    <property type="entry name" value="MFS_Tpo1_MDR_like"/>
    <property type="match status" value="1"/>
</dbReference>
<feature type="transmembrane region" description="Helical" evidence="6">
    <location>
        <begin position="347"/>
        <end position="366"/>
    </location>
</feature>
<feature type="domain" description="Major facilitator superfamily (MFS) profile" evidence="7">
    <location>
        <begin position="38"/>
        <end position="464"/>
    </location>
</feature>
<dbReference type="InterPro" id="IPR020846">
    <property type="entry name" value="MFS_dom"/>
</dbReference>
<feature type="transmembrane region" description="Helical" evidence="6">
    <location>
        <begin position="405"/>
        <end position="427"/>
    </location>
</feature>
<keyword evidence="9" id="KW-1185">Reference proteome</keyword>
<dbReference type="SUPFAM" id="SSF103473">
    <property type="entry name" value="MFS general substrate transporter"/>
    <property type="match status" value="1"/>
</dbReference>
<keyword evidence="2 6" id="KW-0812">Transmembrane</keyword>
<dbReference type="InterPro" id="IPR036259">
    <property type="entry name" value="MFS_trans_sf"/>
</dbReference>
<evidence type="ECO:0000313" key="9">
    <source>
        <dbReference type="Proteomes" id="UP000054166"/>
    </source>
</evidence>
<feature type="transmembrane region" description="Helical" evidence="6">
    <location>
        <begin position="193"/>
        <end position="213"/>
    </location>
</feature>
<evidence type="ECO:0000256" key="3">
    <source>
        <dbReference type="ARBA" id="ARBA00022989"/>
    </source>
</evidence>
<comment type="subcellular location">
    <subcellularLocation>
        <location evidence="1">Membrane</location>
        <topology evidence="1">Multi-pass membrane protein</topology>
    </subcellularLocation>
</comment>
<dbReference type="InterPro" id="IPR011701">
    <property type="entry name" value="MFS"/>
</dbReference>
<feature type="transmembrane region" description="Helical" evidence="6">
    <location>
        <begin position="439"/>
        <end position="461"/>
    </location>
</feature>
<keyword evidence="3 6" id="KW-1133">Transmembrane helix</keyword>
<sequence>MSTDTGSQFRVFSHSNSDHWEDNPANPRQWSLGRKWQAMGIISLYTLSTTMGTSMMAPALLEIAKRYDITNSTILAMTVSISSLSVAFGPLFIAPLSEMYGRTWVLHIGNLAHAVMNLGCAYSPTLGSLLAFRFLAGLAASTPIAVVGGSINDLFSDRERAVAMAVYSPMALIGTFVFPIAGGFIAQNLGVKYVFIAMSLSCGVAAAIGIPCLRETYAPVICLRLAKRPADLEKLAQTLAPTGNKSTWHNLRLNLTRPMVLLTRSLICFMLSLYIALIFGIFSLMFITFSSLFSGVYHFSHGVIGLAFLGPGIGCIVGITFSGWISNKLYKTLADKNGGNGKPEMRIPSMIFGTFFIPVGLLWYGWSAAARIHWIMPMIGASIFGFGWVTVLVQARLYIVDAFAFPASALSAAAVFESLLGFTFPLFGQDMYIKLGYGGGTSLLASLAVVIGIPFPIWVWYKGEGIRKRSAVFMSQEGCHPGSSASLQGMQLTSSLEQDGECDKEPNSVVKE</sequence>
<evidence type="ECO:0000256" key="2">
    <source>
        <dbReference type="ARBA" id="ARBA00022692"/>
    </source>
</evidence>
<dbReference type="PANTHER" id="PTHR23502">
    <property type="entry name" value="MAJOR FACILITATOR SUPERFAMILY"/>
    <property type="match status" value="1"/>
</dbReference>
<dbReference type="EMBL" id="KN833000">
    <property type="protein sequence ID" value="KIM81265.1"/>
    <property type="molecule type" value="Genomic_DNA"/>
</dbReference>
<dbReference type="Pfam" id="PF07690">
    <property type="entry name" value="MFS_1"/>
    <property type="match status" value="1"/>
</dbReference>
<evidence type="ECO:0000313" key="8">
    <source>
        <dbReference type="EMBL" id="KIM81265.1"/>
    </source>
</evidence>
<feature type="compositionally biased region" description="Basic and acidic residues" evidence="5">
    <location>
        <begin position="501"/>
        <end position="512"/>
    </location>
</feature>
<name>A0A0C3F9D7_PILCF</name>
<feature type="transmembrane region" description="Helical" evidence="6">
    <location>
        <begin position="130"/>
        <end position="149"/>
    </location>
</feature>
<evidence type="ECO:0000259" key="7">
    <source>
        <dbReference type="PROSITE" id="PS50850"/>
    </source>
</evidence>
<organism evidence="8 9">
    <name type="scientific">Piloderma croceum (strain F 1598)</name>
    <dbReference type="NCBI Taxonomy" id="765440"/>
    <lineage>
        <taxon>Eukaryota</taxon>
        <taxon>Fungi</taxon>
        <taxon>Dikarya</taxon>
        <taxon>Basidiomycota</taxon>
        <taxon>Agaricomycotina</taxon>
        <taxon>Agaricomycetes</taxon>
        <taxon>Agaricomycetidae</taxon>
        <taxon>Atheliales</taxon>
        <taxon>Atheliaceae</taxon>
        <taxon>Piloderma</taxon>
    </lineage>
</organism>
<dbReference type="InParanoid" id="A0A0C3F9D7"/>
<dbReference type="STRING" id="765440.A0A0C3F9D7"/>
<evidence type="ECO:0000256" key="5">
    <source>
        <dbReference type="SAM" id="MobiDB-lite"/>
    </source>
</evidence>
<dbReference type="GO" id="GO:0005886">
    <property type="term" value="C:plasma membrane"/>
    <property type="evidence" value="ECO:0007669"/>
    <property type="project" value="TreeGrafter"/>
</dbReference>
<dbReference type="HOGENOM" id="CLU_008455_1_3_1"/>
<dbReference type="GO" id="GO:0022857">
    <property type="term" value="F:transmembrane transporter activity"/>
    <property type="evidence" value="ECO:0007669"/>
    <property type="project" value="InterPro"/>
</dbReference>
<dbReference type="PROSITE" id="PS50850">
    <property type="entry name" value="MFS"/>
    <property type="match status" value="1"/>
</dbReference>
<gene>
    <name evidence="8" type="ORF">PILCRDRAFT_72101</name>
</gene>
<proteinExistence type="predicted"/>
<dbReference type="AlphaFoldDB" id="A0A0C3F9D7"/>
<dbReference type="Gene3D" id="1.20.1250.20">
    <property type="entry name" value="MFS general substrate transporter like domains"/>
    <property type="match status" value="1"/>
</dbReference>
<evidence type="ECO:0000256" key="1">
    <source>
        <dbReference type="ARBA" id="ARBA00004141"/>
    </source>
</evidence>
<accession>A0A0C3F9D7</accession>
<keyword evidence="4 6" id="KW-0472">Membrane</keyword>
<dbReference type="PANTHER" id="PTHR23502:SF60">
    <property type="entry name" value="MAJOR FACILITATOR SUPERFAMILY (MFS) PROFILE DOMAIN-CONTAINING PROTEIN-RELATED"/>
    <property type="match status" value="1"/>
</dbReference>
<feature type="transmembrane region" description="Helical" evidence="6">
    <location>
        <begin position="299"/>
        <end position="326"/>
    </location>
</feature>